<proteinExistence type="predicted"/>
<evidence type="ECO:0000256" key="1">
    <source>
        <dbReference type="SAM" id="MobiDB-lite"/>
    </source>
</evidence>
<feature type="transmembrane region" description="Helical" evidence="2">
    <location>
        <begin position="65"/>
        <end position="92"/>
    </location>
</feature>
<keyword evidence="2" id="KW-0472">Membrane</keyword>
<dbReference type="Proteomes" id="UP001303046">
    <property type="component" value="Unassembled WGS sequence"/>
</dbReference>
<name>A0ABR1CDZ0_NECAM</name>
<feature type="compositionally biased region" description="Basic and acidic residues" evidence="1">
    <location>
        <begin position="185"/>
        <end position="210"/>
    </location>
</feature>
<organism evidence="4 5">
    <name type="scientific">Necator americanus</name>
    <name type="common">Human hookworm</name>
    <dbReference type="NCBI Taxonomy" id="51031"/>
    <lineage>
        <taxon>Eukaryota</taxon>
        <taxon>Metazoa</taxon>
        <taxon>Ecdysozoa</taxon>
        <taxon>Nematoda</taxon>
        <taxon>Chromadorea</taxon>
        <taxon>Rhabditida</taxon>
        <taxon>Rhabditina</taxon>
        <taxon>Rhabditomorpha</taxon>
        <taxon>Strongyloidea</taxon>
        <taxon>Ancylostomatidae</taxon>
        <taxon>Bunostominae</taxon>
        <taxon>Necator</taxon>
    </lineage>
</organism>
<feature type="signal peptide" evidence="3">
    <location>
        <begin position="1"/>
        <end position="16"/>
    </location>
</feature>
<evidence type="ECO:0000313" key="4">
    <source>
        <dbReference type="EMBL" id="KAK6735893.1"/>
    </source>
</evidence>
<dbReference type="PANTHER" id="PTHR12107">
    <property type="entry name" value="VOLTAGE-DEPENDENT CALCIUM CHANNEL GAMMA SUBUNIT"/>
    <property type="match status" value="1"/>
</dbReference>
<keyword evidence="3" id="KW-0732">Signal</keyword>
<protein>
    <submittedName>
        <fullName evidence="4">Uncharacterized protein</fullName>
    </submittedName>
</protein>
<gene>
    <name evidence="4" type="primary">Necator_chrII.g6678</name>
    <name evidence="4" type="ORF">RB195_018885</name>
</gene>
<evidence type="ECO:0000313" key="5">
    <source>
        <dbReference type="Proteomes" id="UP001303046"/>
    </source>
</evidence>
<comment type="caution">
    <text evidence="4">The sequence shown here is derived from an EMBL/GenBank/DDBJ whole genome shotgun (WGS) entry which is preliminary data.</text>
</comment>
<evidence type="ECO:0000256" key="2">
    <source>
        <dbReference type="SAM" id="Phobius"/>
    </source>
</evidence>
<dbReference type="InterPro" id="IPR051072">
    <property type="entry name" value="CACNG_subunit"/>
</dbReference>
<accession>A0ABR1CDZ0</accession>
<sequence length="210" mass="23761">MLVFLAVSLGVGLCVTQMLSAVKRAQNRIAKFLCIIVFMSAVSKEVGNKIHPASEMDDPLFHFEYGFSFISLKSSFLLTEFAALFSIVVYMAKRDERTFNRYKIRSLLKYRAKSMREKTQLELIQDCYTNHTTRFTRGRRAGISSPGSDIASFEEITSPIKLEKKRSEETSGAAQHPELLIPDFGKGDPRTKRHAEIKSESGESDSHIKK</sequence>
<evidence type="ECO:0000256" key="3">
    <source>
        <dbReference type="SAM" id="SignalP"/>
    </source>
</evidence>
<dbReference type="Gene3D" id="1.20.140.150">
    <property type="match status" value="1"/>
</dbReference>
<feature type="chain" id="PRO_5046971058" evidence="3">
    <location>
        <begin position="17"/>
        <end position="210"/>
    </location>
</feature>
<feature type="region of interest" description="Disordered" evidence="1">
    <location>
        <begin position="161"/>
        <end position="210"/>
    </location>
</feature>
<dbReference type="EMBL" id="JAVFWL010000002">
    <property type="protein sequence ID" value="KAK6735893.1"/>
    <property type="molecule type" value="Genomic_DNA"/>
</dbReference>
<keyword evidence="2" id="KW-0812">Transmembrane</keyword>
<keyword evidence="5" id="KW-1185">Reference proteome</keyword>
<reference evidence="4 5" key="1">
    <citation type="submission" date="2023-08" db="EMBL/GenBank/DDBJ databases">
        <title>A Necator americanus chromosomal reference genome.</title>
        <authorList>
            <person name="Ilik V."/>
            <person name="Petrzelkova K.J."/>
            <person name="Pardy F."/>
            <person name="Fuh T."/>
            <person name="Niatou-Singa F.S."/>
            <person name="Gouil Q."/>
            <person name="Baker L."/>
            <person name="Ritchie M.E."/>
            <person name="Jex A.R."/>
            <person name="Gazzola D."/>
            <person name="Li H."/>
            <person name="Toshio Fujiwara R."/>
            <person name="Zhan B."/>
            <person name="Aroian R.V."/>
            <person name="Pafco B."/>
            <person name="Schwarz E.M."/>
        </authorList>
    </citation>
    <scope>NUCLEOTIDE SEQUENCE [LARGE SCALE GENOMIC DNA]</scope>
    <source>
        <strain evidence="4 5">Aroian</strain>
        <tissue evidence="4">Whole animal</tissue>
    </source>
</reference>
<dbReference type="PANTHER" id="PTHR12107:SF0">
    <property type="entry name" value="STARGAZIN (MAMMALIAN CALCIUM CHANNEL) HOMOLOG"/>
    <property type="match status" value="1"/>
</dbReference>
<keyword evidence="2" id="KW-1133">Transmembrane helix</keyword>